<dbReference type="PROSITE" id="PS51257">
    <property type="entry name" value="PROKAR_LIPOPROTEIN"/>
    <property type="match status" value="1"/>
</dbReference>
<dbReference type="KEGG" id="tol:TOL_1386"/>
<evidence type="ECO:0008006" key="3">
    <source>
        <dbReference type="Google" id="ProtNLM"/>
    </source>
</evidence>
<dbReference type="AlphaFoldDB" id="M5DQU3"/>
<dbReference type="GeneID" id="79176281"/>
<accession>M5DQU3</accession>
<dbReference type="HOGENOM" id="CLU_591751_0_0_6"/>
<evidence type="ECO:0000313" key="2">
    <source>
        <dbReference type="Proteomes" id="UP000011866"/>
    </source>
</evidence>
<gene>
    <name evidence="1" type="ORF">TOL_1386</name>
</gene>
<organism evidence="1 2">
    <name type="scientific">Thalassolituus oleivorans MIL-1</name>
    <dbReference type="NCBI Taxonomy" id="1298593"/>
    <lineage>
        <taxon>Bacteria</taxon>
        <taxon>Pseudomonadati</taxon>
        <taxon>Pseudomonadota</taxon>
        <taxon>Gammaproteobacteria</taxon>
        <taxon>Oceanospirillales</taxon>
        <taxon>Oceanospirillaceae</taxon>
        <taxon>Thalassolituus</taxon>
    </lineage>
</organism>
<evidence type="ECO:0000313" key="1">
    <source>
        <dbReference type="EMBL" id="CCU71811.1"/>
    </source>
</evidence>
<sequence>MLLKIKKYFTCAALIGITAFFGGCGGLEDPAESLIKWKIEGRYDLKYMTKQGVTYSVTSPDSVNFSLNRISPTGEVDWVKNLDLINTKDEVGLATLYLQTGDDGTNRLVVYTSDFKPSTTLKPASTDYHILVLDENGDVRNEILTEGETFPGGNYNYSIDTEIPGLIIRYKNHDLELISESSTITVAMPVSVSDYSIRSVYHTVGGVVAFMDHDSVDTLADKIAYISLSGEIKWIEDAPEMVTVGSQPQKSTYLRTKVENGICEYTLQPFDDTGLQTLSTFSCPESQGYTFSEIEIMGDDIHFAKIFEGLNYTRRDLNTGEIQASYENPVDTSGAHVSSANIGAKYRISEEGQISLPYLVTTEHDAVDLILNAGVHQSYRSGVVILNNDMSIFAEIEFPEYHVYSWLFRCYSWCSDNGDVRSGYDLQDIKIVDDEIYASLRYKEYDKVSGTYTYYYYLAALN</sequence>
<keyword evidence="2" id="KW-1185">Reference proteome</keyword>
<proteinExistence type="predicted"/>
<protein>
    <recommendedName>
        <fullName evidence="3">Lipoprotein</fullName>
    </recommendedName>
</protein>
<dbReference type="EMBL" id="HF680312">
    <property type="protein sequence ID" value="CCU71811.1"/>
    <property type="molecule type" value="Genomic_DNA"/>
</dbReference>
<name>M5DQU3_9GAMM</name>
<dbReference type="PATRIC" id="fig|1298593.3.peg.1322"/>
<reference evidence="1 2" key="1">
    <citation type="journal article" date="2013" name="Genome Announc.">
        <title>Genome Sequence of Thalassolituus oleivorans MIL-1 (DSM 14913T).</title>
        <authorList>
            <person name="Golyshin P.N."/>
            <person name="Werner J."/>
            <person name="Chernikova T.N."/>
            <person name="Tran H."/>
            <person name="Ferrer M."/>
            <person name="Yakimov M.M."/>
            <person name="Teeling H."/>
            <person name="Golyshina O.V."/>
        </authorList>
    </citation>
    <scope>NUCLEOTIDE SEQUENCE [LARGE SCALE GENOMIC DNA]</scope>
    <source>
        <strain evidence="1 2">MIL-1</strain>
    </source>
</reference>
<dbReference type="Proteomes" id="UP000011866">
    <property type="component" value="Chromosome"/>
</dbReference>
<dbReference type="RefSeq" id="WP_015486544.1">
    <property type="nucleotide sequence ID" value="NC_020888.1"/>
</dbReference>